<dbReference type="AlphaFoldDB" id="A0A7K1TEJ5"/>
<dbReference type="SUPFAM" id="SSF53448">
    <property type="entry name" value="Nucleotide-diphospho-sugar transferases"/>
    <property type="match status" value="1"/>
</dbReference>
<dbReference type="EMBL" id="WQKZ01000002">
    <property type="protein sequence ID" value="MVN76829.1"/>
    <property type="molecule type" value="Genomic_DNA"/>
</dbReference>
<evidence type="ECO:0000256" key="8">
    <source>
        <dbReference type="ARBA" id="ARBA00022824"/>
    </source>
</evidence>
<keyword evidence="8" id="KW-0256">Endoplasmic reticulum</keyword>
<comment type="pathway">
    <text evidence="2">Protein modification; protein glycosylation.</text>
</comment>
<accession>A0A7K1TEJ5</accession>
<dbReference type="InterPro" id="IPR001173">
    <property type="entry name" value="Glyco_trans_2-like"/>
</dbReference>
<dbReference type="EC" id="2.4.1.117" evidence="4"/>
<reference evidence="14 15" key="1">
    <citation type="submission" date="2019-12" db="EMBL/GenBank/DDBJ databases">
        <title>Hymenobacter sp. HMF4947 Genome sequencing and assembly.</title>
        <authorList>
            <person name="Kang H."/>
            <person name="Cha I."/>
            <person name="Kim H."/>
            <person name="Joh K."/>
        </authorList>
    </citation>
    <scope>NUCLEOTIDE SEQUENCE [LARGE SCALE GENOMIC DNA]</scope>
    <source>
        <strain evidence="14 15">HMF4947</strain>
    </source>
</reference>
<evidence type="ECO:0000256" key="11">
    <source>
        <dbReference type="ARBA" id="ARBA00023136"/>
    </source>
</evidence>
<protein>
    <recommendedName>
        <fullName evidence="4">dolichyl-phosphate beta-glucosyltransferase</fullName>
        <ecNumber evidence="4">2.4.1.117</ecNumber>
    </recommendedName>
</protein>
<evidence type="ECO:0000256" key="5">
    <source>
        <dbReference type="ARBA" id="ARBA00022676"/>
    </source>
</evidence>
<dbReference type="Gene3D" id="3.90.550.10">
    <property type="entry name" value="Spore Coat Polysaccharide Biosynthesis Protein SpsA, Chain A"/>
    <property type="match status" value="1"/>
</dbReference>
<keyword evidence="7" id="KW-0812">Transmembrane</keyword>
<comment type="catalytic activity">
    <reaction evidence="12">
        <text>a di-trans,poly-cis-dolichyl phosphate + UDP-alpha-D-glucose = a di-trans,poly-cis-dolichyl beta-D-glucosyl phosphate + UDP</text>
        <dbReference type="Rhea" id="RHEA:15401"/>
        <dbReference type="Rhea" id="RHEA-COMP:19498"/>
        <dbReference type="Rhea" id="RHEA-COMP:19502"/>
        <dbReference type="ChEBI" id="CHEBI:57525"/>
        <dbReference type="ChEBI" id="CHEBI:57683"/>
        <dbReference type="ChEBI" id="CHEBI:58223"/>
        <dbReference type="ChEBI" id="CHEBI:58885"/>
        <dbReference type="EC" id="2.4.1.117"/>
    </reaction>
    <physiologicalReaction direction="left-to-right" evidence="12">
        <dbReference type="Rhea" id="RHEA:15402"/>
    </physiologicalReaction>
</comment>
<dbReference type="Pfam" id="PF00535">
    <property type="entry name" value="Glycos_transf_2"/>
    <property type="match status" value="1"/>
</dbReference>
<gene>
    <name evidence="14" type="ORF">GO988_10890</name>
</gene>
<evidence type="ECO:0000256" key="1">
    <source>
        <dbReference type="ARBA" id="ARBA00004389"/>
    </source>
</evidence>
<evidence type="ECO:0000256" key="6">
    <source>
        <dbReference type="ARBA" id="ARBA00022679"/>
    </source>
</evidence>
<dbReference type="InterPro" id="IPR029044">
    <property type="entry name" value="Nucleotide-diphossugar_trans"/>
</dbReference>
<comment type="subcellular location">
    <subcellularLocation>
        <location evidence="1">Endoplasmic reticulum membrane</location>
        <topology evidence="1">Single-pass membrane protein</topology>
    </subcellularLocation>
</comment>
<evidence type="ECO:0000256" key="3">
    <source>
        <dbReference type="ARBA" id="ARBA00006739"/>
    </source>
</evidence>
<comment type="similarity">
    <text evidence="3">Belongs to the glycosyltransferase 2 family.</text>
</comment>
<evidence type="ECO:0000259" key="13">
    <source>
        <dbReference type="Pfam" id="PF00535"/>
    </source>
</evidence>
<dbReference type="GO" id="GO:0006487">
    <property type="term" value="P:protein N-linked glycosylation"/>
    <property type="evidence" value="ECO:0007669"/>
    <property type="project" value="TreeGrafter"/>
</dbReference>
<evidence type="ECO:0000256" key="4">
    <source>
        <dbReference type="ARBA" id="ARBA00012583"/>
    </source>
</evidence>
<proteinExistence type="inferred from homology"/>
<dbReference type="InterPro" id="IPR035518">
    <property type="entry name" value="DPG_synthase"/>
</dbReference>
<keyword evidence="6 14" id="KW-0808">Transferase</keyword>
<evidence type="ECO:0000256" key="7">
    <source>
        <dbReference type="ARBA" id="ARBA00022692"/>
    </source>
</evidence>
<evidence type="ECO:0000313" key="14">
    <source>
        <dbReference type="EMBL" id="MVN76829.1"/>
    </source>
</evidence>
<comment type="caution">
    <text evidence="14">The sequence shown here is derived from an EMBL/GenBank/DDBJ whole genome shotgun (WGS) entry which is preliminary data.</text>
</comment>
<sequence length="314" mass="34130">MLNTFVHRRAHSRPQAAPASLHAFTVRRWPAGGAALALPTPFVSLLIPAYNETARLGHTLGQVLAYLHAQPYTSELLVIDDGSSDGTAQLAERYFAEHAAQAGAVTTRVISYQPNRGKGYAVRQGLLAAQGTVAVFSDADLSTPIAQLPLVLDPIMAGSYDVVFGSRALDRSVIGVRQPLLRELSGRFFNLIMRAATGLPYWDTQCGFKAFRLDVCRPLVEGAQLDRFGFDVELLYLAHYAGLRLREQPVQWNDAAGSKVGIWSGIDGFRELRQLRRRAGQGHYDAAMQRARTAASPLDPALPPLASATPPTIS</sequence>
<keyword evidence="9" id="KW-0735">Signal-anchor</keyword>
<evidence type="ECO:0000256" key="9">
    <source>
        <dbReference type="ARBA" id="ARBA00022968"/>
    </source>
</evidence>
<dbReference type="PANTHER" id="PTHR10859:SF91">
    <property type="entry name" value="DOLICHYL-PHOSPHATE BETA-GLUCOSYLTRANSFERASE"/>
    <property type="match status" value="1"/>
</dbReference>
<evidence type="ECO:0000313" key="15">
    <source>
        <dbReference type="Proteomes" id="UP000441336"/>
    </source>
</evidence>
<dbReference type="Proteomes" id="UP000441336">
    <property type="component" value="Unassembled WGS sequence"/>
</dbReference>
<keyword evidence="5" id="KW-0328">Glycosyltransferase</keyword>
<keyword evidence="11" id="KW-0472">Membrane</keyword>
<keyword evidence="10" id="KW-1133">Transmembrane helix</keyword>
<name>A0A7K1TEJ5_9BACT</name>
<organism evidence="14 15">
    <name type="scientific">Hymenobacter ginkgonis</name>
    <dbReference type="NCBI Taxonomy" id="2682976"/>
    <lineage>
        <taxon>Bacteria</taxon>
        <taxon>Pseudomonadati</taxon>
        <taxon>Bacteroidota</taxon>
        <taxon>Cytophagia</taxon>
        <taxon>Cytophagales</taxon>
        <taxon>Hymenobacteraceae</taxon>
        <taxon>Hymenobacter</taxon>
    </lineage>
</organism>
<dbReference type="GO" id="GO:0004581">
    <property type="term" value="F:dolichyl-phosphate beta-glucosyltransferase activity"/>
    <property type="evidence" value="ECO:0007669"/>
    <property type="project" value="UniProtKB-EC"/>
</dbReference>
<evidence type="ECO:0000256" key="12">
    <source>
        <dbReference type="ARBA" id="ARBA00045097"/>
    </source>
</evidence>
<evidence type="ECO:0000256" key="10">
    <source>
        <dbReference type="ARBA" id="ARBA00022989"/>
    </source>
</evidence>
<dbReference type="CDD" id="cd04188">
    <property type="entry name" value="DPG_synthase"/>
    <property type="match status" value="1"/>
</dbReference>
<dbReference type="PANTHER" id="PTHR10859">
    <property type="entry name" value="GLYCOSYL TRANSFERASE"/>
    <property type="match status" value="1"/>
</dbReference>
<evidence type="ECO:0000256" key="2">
    <source>
        <dbReference type="ARBA" id="ARBA00004922"/>
    </source>
</evidence>
<feature type="domain" description="Glycosyltransferase 2-like" evidence="13">
    <location>
        <begin position="44"/>
        <end position="216"/>
    </location>
</feature>
<keyword evidence="15" id="KW-1185">Reference proteome</keyword>